<proteinExistence type="predicted"/>
<sequence>MANFKTNAGNKLFIALSPDTAISDDGSINVSAARFSEIEHITALKLNYSPKKEDKVYYHNNGESTSITTGLSKSLSVSIDFDNSSQAHQYLLSLLLGDVHNVNNQVIMLEIHTISAETNKFVTVSGKATINFKNHFPSGNADELQKLEFDILPQDNKWTTTNTPKTNSTQAHTGV</sequence>
<keyword evidence="2" id="KW-1185">Reference proteome</keyword>
<dbReference type="Proteomes" id="UP000295757">
    <property type="component" value="Unassembled WGS sequence"/>
</dbReference>
<gene>
    <name evidence="1" type="ORF">BCF59_0494</name>
</gene>
<reference evidence="1 2" key="1">
    <citation type="submission" date="2019-03" db="EMBL/GenBank/DDBJ databases">
        <title>Genomic Encyclopedia of Archaeal and Bacterial Type Strains, Phase II (KMG-II): from individual species to whole genera.</title>
        <authorList>
            <person name="Goeker M."/>
        </authorList>
    </citation>
    <scope>NUCLEOTIDE SEQUENCE [LARGE SCALE GENOMIC DNA]</scope>
    <source>
        <strain evidence="1 2">ATCC 35214</strain>
    </source>
</reference>
<dbReference type="NCBIfam" id="NF047353">
    <property type="entry name" value="tube_lmo2291"/>
    <property type="match status" value="1"/>
</dbReference>
<protein>
    <submittedName>
        <fullName evidence="1">Uncharacterized protein</fullName>
    </submittedName>
</protein>
<accession>A0A4R7UD69</accession>
<evidence type="ECO:0000313" key="1">
    <source>
        <dbReference type="EMBL" id="TDV23505.1"/>
    </source>
</evidence>
<dbReference type="RefSeq" id="WP_208317605.1">
    <property type="nucleotide sequence ID" value="NZ_SOCN01000002.1"/>
</dbReference>
<dbReference type="AlphaFoldDB" id="A0A4R7UD69"/>
<dbReference type="EMBL" id="SOCN01000002">
    <property type="protein sequence ID" value="TDV23505.1"/>
    <property type="molecule type" value="Genomic_DNA"/>
</dbReference>
<comment type="caution">
    <text evidence="1">The sequence shown here is derived from an EMBL/GenBank/DDBJ whole genome shotgun (WGS) entry which is preliminary data.</text>
</comment>
<name>A0A4R7UD69_9BACT</name>
<evidence type="ECO:0000313" key="2">
    <source>
        <dbReference type="Proteomes" id="UP000295757"/>
    </source>
</evidence>
<organism evidence="1 2">
    <name type="scientific">Mycoplasmopsis mustelae</name>
    <dbReference type="NCBI Taxonomy" id="171289"/>
    <lineage>
        <taxon>Bacteria</taxon>
        <taxon>Bacillati</taxon>
        <taxon>Mycoplasmatota</taxon>
        <taxon>Mycoplasmoidales</taxon>
        <taxon>Metamycoplasmataceae</taxon>
        <taxon>Mycoplasmopsis</taxon>
    </lineage>
</organism>